<evidence type="ECO:0000256" key="7">
    <source>
        <dbReference type="ARBA" id="ARBA00023146"/>
    </source>
</evidence>
<keyword evidence="6" id="KW-0648">Protein biosynthesis</keyword>
<evidence type="ECO:0000313" key="10">
    <source>
        <dbReference type="Proteomes" id="UP001157125"/>
    </source>
</evidence>
<evidence type="ECO:0000256" key="1">
    <source>
        <dbReference type="ARBA" id="ARBA00005594"/>
    </source>
</evidence>
<evidence type="ECO:0000313" key="9">
    <source>
        <dbReference type="EMBL" id="GMA34231.1"/>
    </source>
</evidence>
<dbReference type="Proteomes" id="UP001157125">
    <property type="component" value="Unassembled WGS sequence"/>
</dbReference>
<dbReference type="PRINTS" id="PR00985">
    <property type="entry name" value="TRNASYNTHLEU"/>
</dbReference>
<dbReference type="PANTHER" id="PTHR43740:SF2">
    <property type="entry name" value="LEUCINE--TRNA LIGASE, MITOCHONDRIAL"/>
    <property type="match status" value="1"/>
</dbReference>
<evidence type="ECO:0000256" key="5">
    <source>
        <dbReference type="ARBA" id="ARBA00022840"/>
    </source>
</evidence>
<dbReference type="Gene3D" id="3.40.50.620">
    <property type="entry name" value="HUPs"/>
    <property type="match status" value="1"/>
</dbReference>
<feature type="domain" description="Aminoacyl-tRNA synthetase class Ia" evidence="8">
    <location>
        <begin position="13"/>
        <end position="113"/>
    </location>
</feature>
<keyword evidence="10" id="KW-1185">Reference proteome</keyword>
<comment type="caution">
    <text evidence="9">The sequence shown here is derived from an EMBL/GenBank/DDBJ whole genome shotgun (WGS) entry which is preliminary data.</text>
</comment>
<name>A0ABQ6IAF1_9MICO</name>
<proteinExistence type="inferred from homology"/>
<evidence type="ECO:0000256" key="4">
    <source>
        <dbReference type="ARBA" id="ARBA00022741"/>
    </source>
</evidence>
<evidence type="ECO:0000259" key="8">
    <source>
        <dbReference type="Pfam" id="PF00133"/>
    </source>
</evidence>
<dbReference type="SUPFAM" id="SSF52374">
    <property type="entry name" value="Nucleotidylyl transferase"/>
    <property type="match status" value="1"/>
</dbReference>
<protein>
    <recommendedName>
        <fullName evidence="2">leucine--tRNA ligase</fullName>
        <ecNumber evidence="2">6.1.1.4</ecNumber>
    </recommendedName>
</protein>
<reference evidence="10" key="1">
    <citation type="journal article" date="2019" name="Int. J. Syst. Evol. Microbiol.">
        <title>The Global Catalogue of Microorganisms (GCM) 10K type strain sequencing project: providing services to taxonomists for standard genome sequencing and annotation.</title>
        <authorList>
            <consortium name="The Broad Institute Genomics Platform"/>
            <consortium name="The Broad Institute Genome Sequencing Center for Infectious Disease"/>
            <person name="Wu L."/>
            <person name="Ma J."/>
        </authorList>
    </citation>
    <scope>NUCLEOTIDE SEQUENCE [LARGE SCALE GENOMIC DNA]</scope>
    <source>
        <strain evidence="10">NBRC 112299</strain>
    </source>
</reference>
<dbReference type="InterPro" id="IPR002302">
    <property type="entry name" value="Leu-tRNA-ligase"/>
</dbReference>
<keyword evidence="7" id="KW-0030">Aminoacyl-tRNA synthetase</keyword>
<keyword evidence="4" id="KW-0547">Nucleotide-binding</keyword>
<evidence type="ECO:0000256" key="6">
    <source>
        <dbReference type="ARBA" id="ARBA00022917"/>
    </source>
</evidence>
<dbReference type="InterPro" id="IPR002300">
    <property type="entry name" value="aa-tRNA-synth_Ia"/>
</dbReference>
<keyword evidence="5" id="KW-0067">ATP-binding</keyword>
<comment type="similarity">
    <text evidence="1">Belongs to the class-I aminoacyl-tRNA synthetase family.</text>
</comment>
<keyword evidence="3" id="KW-0436">Ligase</keyword>
<organism evidence="9 10">
    <name type="scientific">Demequina litorisediminis</name>
    <dbReference type="NCBI Taxonomy" id="1849022"/>
    <lineage>
        <taxon>Bacteria</taxon>
        <taxon>Bacillati</taxon>
        <taxon>Actinomycetota</taxon>
        <taxon>Actinomycetes</taxon>
        <taxon>Micrococcales</taxon>
        <taxon>Demequinaceae</taxon>
        <taxon>Demequina</taxon>
    </lineage>
</organism>
<dbReference type="InterPro" id="IPR014729">
    <property type="entry name" value="Rossmann-like_a/b/a_fold"/>
</dbReference>
<dbReference type="EMBL" id="BSUN01000001">
    <property type="protein sequence ID" value="GMA34231.1"/>
    <property type="molecule type" value="Genomic_DNA"/>
</dbReference>
<sequence>MNTDCPSCGGPAKRDTDTMDTFVDSSWYYLRYVNAQKTDGPFDPADVAKWAPVDQYVGGVTHAILHLLYSRFFTKALFDMGLVNFEEPFSALLNQGMVQMDGSAMSKSRGNIVRLSEQAR</sequence>
<evidence type="ECO:0000256" key="3">
    <source>
        <dbReference type="ARBA" id="ARBA00022598"/>
    </source>
</evidence>
<dbReference type="Pfam" id="PF00133">
    <property type="entry name" value="tRNA-synt_1"/>
    <property type="match status" value="1"/>
</dbReference>
<evidence type="ECO:0000256" key="2">
    <source>
        <dbReference type="ARBA" id="ARBA00013164"/>
    </source>
</evidence>
<dbReference type="EC" id="6.1.1.4" evidence="2"/>
<gene>
    <name evidence="9" type="ORF">GCM10025876_04350</name>
</gene>
<dbReference type="PANTHER" id="PTHR43740">
    <property type="entry name" value="LEUCYL-TRNA SYNTHETASE"/>
    <property type="match status" value="1"/>
</dbReference>
<accession>A0ABQ6IAF1</accession>